<protein>
    <submittedName>
        <fullName evidence="2">Uncharacterized protein</fullName>
    </submittedName>
</protein>
<feature type="compositionally biased region" description="Low complexity" evidence="1">
    <location>
        <begin position="402"/>
        <end position="412"/>
    </location>
</feature>
<feature type="region of interest" description="Disordered" evidence="1">
    <location>
        <begin position="1"/>
        <end position="63"/>
    </location>
</feature>
<feature type="compositionally biased region" description="Polar residues" evidence="1">
    <location>
        <begin position="451"/>
        <end position="468"/>
    </location>
</feature>
<dbReference type="OrthoDB" id="3354040at2759"/>
<proteinExistence type="predicted"/>
<dbReference type="EMBL" id="OOIN01000010">
    <property type="protein sequence ID" value="SPO25107.1"/>
    <property type="molecule type" value="Genomic_DNA"/>
</dbReference>
<evidence type="ECO:0000313" key="3">
    <source>
        <dbReference type="Proteomes" id="UP000324022"/>
    </source>
</evidence>
<name>A0A5C3E6A3_9BASI</name>
<feature type="region of interest" description="Disordered" evidence="1">
    <location>
        <begin position="449"/>
        <end position="468"/>
    </location>
</feature>
<evidence type="ECO:0000313" key="2">
    <source>
        <dbReference type="EMBL" id="SPO25107.1"/>
    </source>
</evidence>
<dbReference type="Proteomes" id="UP000324022">
    <property type="component" value="Unassembled WGS sequence"/>
</dbReference>
<gene>
    <name evidence="2" type="ORF">UTRI_02792_B</name>
</gene>
<feature type="compositionally biased region" description="Low complexity" evidence="1">
    <location>
        <begin position="36"/>
        <end position="48"/>
    </location>
</feature>
<evidence type="ECO:0000256" key="1">
    <source>
        <dbReference type="SAM" id="MobiDB-lite"/>
    </source>
</evidence>
<reference evidence="2 3" key="1">
    <citation type="submission" date="2018-03" db="EMBL/GenBank/DDBJ databases">
        <authorList>
            <person name="Guldener U."/>
        </authorList>
    </citation>
    <scope>NUCLEOTIDE SEQUENCE [LARGE SCALE GENOMIC DNA]</scope>
    <source>
        <strain evidence="2 3">NBRC100155</strain>
    </source>
</reference>
<feature type="region of interest" description="Disordered" evidence="1">
    <location>
        <begin position="295"/>
        <end position="376"/>
    </location>
</feature>
<organism evidence="2 3">
    <name type="scientific">Ustilago trichophora</name>
    <dbReference type="NCBI Taxonomy" id="86804"/>
    <lineage>
        <taxon>Eukaryota</taxon>
        <taxon>Fungi</taxon>
        <taxon>Dikarya</taxon>
        <taxon>Basidiomycota</taxon>
        <taxon>Ustilaginomycotina</taxon>
        <taxon>Ustilaginomycetes</taxon>
        <taxon>Ustilaginales</taxon>
        <taxon>Ustilaginaceae</taxon>
        <taxon>Ustilago</taxon>
    </lineage>
</organism>
<keyword evidence="3" id="KW-1185">Reference proteome</keyword>
<feature type="region of interest" description="Disordered" evidence="1">
    <location>
        <begin position="391"/>
        <end position="412"/>
    </location>
</feature>
<feature type="compositionally biased region" description="Polar residues" evidence="1">
    <location>
        <begin position="295"/>
        <end position="305"/>
    </location>
</feature>
<dbReference type="AlphaFoldDB" id="A0A5C3E6A3"/>
<accession>A0A5C3E6A3</accession>
<sequence>MMQVERIRAENLAPRAESSASSYHTTIDRLVTPADSVESLTSSSPSLLNGQDDQASSPPSSPELEYETIKRRREGTALVIQHPTLVNFVPTSDIQTAVRVLPDCVVIDTILPPTDTLRASDLARRPPQTELQRIEGQKTAQFDAAELLEKHKAELYQTLTTKLTENYDPTGTIKEEIFTTLTQLTRFPDPKGTNRSQYTEGKCPCICCEVGCVDPLEPYSASTQTASSKTSNVSSPILATTHTRSAIVQPLHSFLEMTEAPSTRSDSMRGIKDGVGRSKSRLGFLSFGRFGRSRSQVDLASSTGSKGKHISMPALPKPAPALPESVTGQVVPPRSEPTRSRSFSDLVRRRRKKHMSGASGEASPSMPPANPPMAQDNLKASKSLDVEALRLPTRSSSQTNLASSSGTASAASGRFSLDSARVATPFEGPKPPPRRSSKMYAIIGRKPVPQLNASSSTGSLERNGSRSIPATIPRNARRAYGIGQIAEEDEELEDGMLYSDAGRSNVSLSRRQSALISDFEPLSNGSLYEDYPPHASSSELRNSGDVDVAQRWGFRSVRTDRSVDPNIPAPARPLGIGEETQIGVAI</sequence>